<comment type="similarity">
    <text evidence="2">Belongs to the ROK (NagC/XylR) family.</text>
</comment>
<evidence type="ECO:0000256" key="1">
    <source>
        <dbReference type="ARBA" id="ARBA00002486"/>
    </source>
</evidence>
<name>A0A3E2NCJ9_9FIRM</name>
<reference evidence="5 6" key="1">
    <citation type="submission" date="2018-07" db="EMBL/GenBank/DDBJ databases">
        <title>New species, Clostridium PI-S10-A1B.</title>
        <authorList>
            <person name="Krishna G."/>
            <person name="Summeta K."/>
            <person name="Shikha S."/>
            <person name="Prabhu P.B."/>
            <person name="Suresh K."/>
        </authorList>
    </citation>
    <scope>NUCLEOTIDE SEQUENCE [LARGE SCALE GENOMIC DNA]</scope>
    <source>
        <strain evidence="5 6">PI-S10-A1B</strain>
    </source>
</reference>
<dbReference type="Pfam" id="PF01047">
    <property type="entry name" value="MarR"/>
    <property type="match status" value="1"/>
</dbReference>
<dbReference type="Proteomes" id="UP000260680">
    <property type="component" value="Unassembled WGS sequence"/>
</dbReference>
<sequence>MRFLEVEKKGLAQIKSQNRVRIFSEILRQQPISRTQLETVLSLSPSTVSRVVEQLMKAGIVKESGTEPTAIGRKPIMLYIREDAYYVVGISITKKRIVFVLMNVLGEIIEKVQWSTIAISRSEELLSTLERGIGQLLLTCSIDREQLLTIGIAARGLISKETGSILYAMETREWIPVKEYLNQIFDCPVYLENNVAADLKAQYMQDSVIENAMVYLYMDEGIGGSIIYDGKIIDGQSNMAARFGHLTVIPDGKLCSCGKRGHLEAYVTNSLLIEAYRQLTQSSCSSVKEICLAASQGEADAKIIVDEALKKLAFAISQILVNINPGTFVLYGELFEHYHGVIDTLKEEIDKLVFDEKLYQINWIIRNEQQVQVEQSIAKLALEWVLA</sequence>
<feature type="domain" description="HTH marR-type" evidence="4">
    <location>
        <begin position="16"/>
        <end position="62"/>
    </location>
</feature>
<accession>A0A3E2NCJ9</accession>
<dbReference type="InterPro" id="IPR000835">
    <property type="entry name" value="HTH_MarR-typ"/>
</dbReference>
<dbReference type="SUPFAM" id="SSF53067">
    <property type="entry name" value="Actin-like ATPase domain"/>
    <property type="match status" value="1"/>
</dbReference>
<evidence type="ECO:0000259" key="4">
    <source>
        <dbReference type="Pfam" id="PF01047"/>
    </source>
</evidence>
<evidence type="ECO:0000256" key="3">
    <source>
        <dbReference type="ARBA" id="ARBA00022629"/>
    </source>
</evidence>
<evidence type="ECO:0000256" key="2">
    <source>
        <dbReference type="ARBA" id="ARBA00006479"/>
    </source>
</evidence>
<dbReference type="CDD" id="cd00090">
    <property type="entry name" value="HTH_ARSR"/>
    <property type="match status" value="1"/>
</dbReference>
<comment type="function">
    <text evidence="1">Transcriptional repressor of xylose-utilizing enzymes.</text>
</comment>
<proteinExistence type="inferred from homology"/>
<protein>
    <submittedName>
        <fullName evidence="5">ROK family transcriptional regulator</fullName>
    </submittedName>
</protein>
<comment type="caution">
    <text evidence="5">The sequence shown here is derived from an EMBL/GenBank/DDBJ whole genome shotgun (WGS) entry which is preliminary data.</text>
</comment>
<organism evidence="5 6">
    <name type="scientific">Lacrimispora amygdalina</name>
    <dbReference type="NCBI Taxonomy" id="253257"/>
    <lineage>
        <taxon>Bacteria</taxon>
        <taxon>Bacillati</taxon>
        <taxon>Bacillota</taxon>
        <taxon>Clostridia</taxon>
        <taxon>Lachnospirales</taxon>
        <taxon>Lachnospiraceae</taxon>
        <taxon>Lacrimispora</taxon>
    </lineage>
</organism>
<evidence type="ECO:0000313" key="5">
    <source>
        <dbReference type="EMBL" id="RFZ78726.1"/>
    </source>
</evidence>
<gene>
    <name evidence="5" type="ORF">DS742_11485</name>
</gene>
<dbReference type="AlphaFoldDB" id="A0A3E2NCJ9"/>
<dbReference type="PANTHER" id="PTHR18964">
    <property type="entry name" value="ROK (REPRESSOR, ORF, KINASE) FAMILY"/>
    <property type="match status" value="1"/>
</dbReference>
<keyword evidence="3" id="KW-0859">Xylose metabolism</keyword>
<dbReference type="EMBL" id="QOHO01000031">
    <property type="protein sequence ID" value="RFZ78726.1"/>
    <property type="molecule type" value="Genomic_DNA"/>
</dbReference>
<dbReference type="OrthoDB" id="9796533at2"/>
<dbReference type="GO" id="GO:0042732">
    <property type="term" value="P:D-xylose metabolic process"/>
    <property type="evidence" value="ECO:0007669"/>
    <property type="project" value="UniProtKB-KW"/>
</dbReference>
<dbReference type="PANTHER" id="PTHR18964:SF149">
    <property type="entry name" value="BIFUNCTIONAL UDP-N-ACETYLGLUCOSAMINE 2-EPIMERASE_N-ACETYLMANNOSAMINE KINASE"/>
    <property type="match status" value="1"/>
</dbReference>
<dbReference type="InterPro" id="IPR036390">
    <property type="entry name" value="WH_DNA-bd_sf"/>
</dbReference>
<dbReference type="Gene3D" id="1.10.10.10">
    <property type="entry name" value="Winged helix-like DNA-binding domain superfamily/Winged helix DNA-binding domain"/>
    <property type="match status" value="1"/>
</dbReference>
<dbReference type="InterPro" id="IPR036388">
    <property type="entry name" value="WH-like_DNA-bd_sf"/>
</dbReference>
<dbReference type="RefSeq" id="WP_117417155.1">
    <property type="nucleotide sequence ID" value="NZ_QOHO01000031.1"/>
</dbReference>
<dbReference type="InterPro" id="IPR011991">
    <property type="entry name" value="ArsR-like_HTH"/>
</dbReference>
<dbReference type="SUPFAM" id="SSF46785">
    <property type="entry name" value="Winged helix' DNA-binding domain"/>
    <property type="match status" value="1"/>
</dbReference>
<dbReference type="InterPro" id="IPR043129">
    <property type="entry name" value="ATPase_NBD"/>
</dbReference>
<evidence type="ECO:0000313" key="6">
    <source>
        <dbReference type="Proteomes" id="UP000260680"/>
    </source>
</evidence>
<dbReference type="InterPro" id="IPR000600">
    <property type="entry name" value="ROK"/>
</dbReference>
<dbReference type="Pfam" id="PF00480">
    <property type="entry name" value="ROK"/>
    <property type="match status" value="1"/>
</dbReference>
<dbReference type="GO" id="GO:0003700">
    <property type="term" value="F:DNA-binding transcription factor activity"/>
    <property type="evidence" value="ECO:0007669"/>
    <property type="project" value="InterPro"/>
</dbReference>
<dbReference type="Gene3D" id="3.30.420.40">
    <property type="match status" value="2"/>
</dbReference>
<keyword evidence="3" id="KW-0119">Carbohydrate metabolism</keyword>